<keyword evidence="3" id="KW-1185">Reference proteome</keyword>
<feature type="compositionally biased region" description="Acidic residues" evidence="1">
    <location>
        <begin position="117"/>
        <end position="127"/>
    </location>
</feature>
<proteinExistence type="predicted"/>
<gene>
    <name evidence="2" type="ORF">JD844_008855</name>
</gene>
<evidence type="ECO:0000313" key="3">
    <source>
        <dbReference type="Proteomes" id="UP000826234"/>
    </source>
</evidence>
<dbReference type="Proteomes" id="UP000826234">
    <property type="component" value="Unassembled WGS sequence"/>
</dbReference>
<accession>A0ABQ7TF85</accession>
<feature type="compositionally biased region" description="Acidic residues" evidence="1">
    <location>
        <begin position="83"/>
        <end position="94"/>
    </location>
</feature>
<comment type="caution">
    <text evidence="2">The sequence shown here is derived from an EMBL/GenBank/DDBJ whole genome shotgun (WGS) entry which is preliminary data.</text>
</comment>
<protein>
    <submittedName>
        <fullName evidence="2">Uncharacterized protein</fullName>
    </submittedName>
</protein>
<feature type="compositionally biased region" description="Basic and acidic residues" evidence="1">
    <location>
        <begin position="39"/>
        <end position="49"/>
    </location>
</feature>
<feature type="region of interest" description="Disordered" evidence="1">
    <location>
        <begin position="34"/>
        <end position="143"/>
    </location>
</feature>
<name>A0ABQ7TF85_PHRPL</name>
<sequence>MSRRLARRGFCRSLAQIRSKVKVLQNAFYRARPPALGEARGRLEERAARPEGGPPHQEEEELPIPAGREEEQFPPMEGQEAAIEAEEEEEEQEEELARPVGREEEDIPPMEGQQAAIEEEEEPDLELADFPPPQPEGEGEPPLRDLIAALSHGQEELIRRMGDLERRMESLEMWVRHFWVAGSPPR</sequence>
<evidence type="ECO:0000313" key="2">
    <source>
        <dbReference type="EMBL" id="KAH0628112.1"/>
    </source>
</evidence>
<dbReference type="EMBL" id="JAIPUX010000439">
    <property type="protein sequence ID" value="KAH0628112.1"/>
    <property type="molecule type" value="Genomic_DNA"/>
</dbReference>
<reference evidence="2 3" key="1">
    <citation type="journal article" date="2022" name="Gigascience">
        <title>A chromosome-level genome assembly and annotation of the desert horned lizard, Phrynosoma platyrhinos, provides insight into chromosomal rearrangements among reptiles.</title>
        <authorList>
            <person name="Koochekian N."/>
            <person name="Ascanio A."/>
            <person name="Farleigh K."/>
            <person name="Card D.C."/>
            <person name="Schield D.R."/>
            <person name="Castoe T.A."/>
            <person name="Jezkova T."/>
        </authorList>
    </citation>
    <scope>NUCLEOTIDE SEQUENCE [LARGE SCALE GENOMIC DNA]</scope>
    <source>
        <strain evidence="2">NK-2021</strain>
    </source>
</reference>
<organism evidence="2 3">
    <name type="scientific">Phrynosoma platyrhinos</name>
    <name type="common">Desert horned lizard</name>
    <dbReference type="NCBI Taxonomy" id="52577"/>
    <lineage>
        <taxon>Eukaryota</taxon>
        <taxon>Metazoa</taxon>
        <taxon>Chordata</taxon>
        <taxon>Craniata</taxon>
        <taxon>Vertebrata</taxon>
        <taxon>Euteleostomi</taxon>
        <taxon>Lepidosauria</taxon>
        <taxon>Squamata</taxon>
        <taxon>Bifurcata</taxon>
        <taxon>Unidentata</taxon>
        <taxon>Episquamata</taxon>
        <taxon>Toxicofera</taxon>
        <taxon>Iguania</taxon>
        <taxon>Phrynosomatidae</taxon>
        <taxon>Phrynosomatinae</taxon>
        <taxon>Phrynosoma</taxon>
    </lineage>
</organism>
<evidence type="ECO:0000256" key="1">
    <source>
        <dbReference type="SAM" id="MobiDB-lite"/>
    </source>
</evidence>